<dbReference type="EMBL" id="JAODAN010000012">
    <property type="protein sequence ID" value="KAK1920996.1"/>
    <property type="molecule type" value="Genomic_DNA"/>
</dbReference>
<dbReference type="AlphaFoldDB" id="A0AAD9FMK0"/>
<protein>
    <submittedName>
        <fullName evidence="2">Uncharacterized protein</fullName>
    </submittedName>
</protein>
<keyword evidence="1" id="KW-1133">Transmembrane helix</keyword>
<keyword evidence="1" id="KW-0812">Transmembrane</keyword>
<evidence type="ECO:0000313" key="3">
    <source>
        <dbReference type="Proteomes" id="UP001182556"/>
    </source>
</evidence>
<accession>A0AAD9FMK0</accession>
<gene>
    <name evidence="2" type="ORF">DB88DRAFT_501821</name>
</gene>
<feature type="transmembrane region" description="Helical" evidence="1">
    <location>
        <begin position="38"/>
        <end position="58"/>
    </location>
</feature>
<proteinExistence type="predicted"/>
<dbReference type="PANTHER" id="PTHR40466:SF1">
    <property type="entry name" value="FUNGAL PROTEIN"/>
    <property type="match status" value="1"/>
</dbReference>
<evidence type="ECO:0000256" key="1">
    <source>
        <dbReference type="SAM" id="Phobius"/>
    </source>
</evidence>
<dbReference type="PANTHER" id="PTHR40466">
    <property type="entry name" value="EXPRESSED PROTEIN"/>
    <property type="match status" value="1"/>
</dbReference>
<keyword evidence="3" id="KW-1185">Reference proteome</keyword>
<comment type="caution">
    <text evidence="2">The sequence shown here is derived from an EMBL/GenBank/DDBJ whole genome shotgun (WGS) entry which is preliminary data.</text>
</comment>
<sequence>MSSLPPRRPTVDPHNLTTAQNLKQATQSVNRFAKRDPALYPLSAVVVGALAVAGYFFTKKSTQPDAARQLMRHGVVNPWDDESKHDTGGAVANFKYRYRTREGHYEDHAPALNTEVRTLKNAAKHKFSAN</sequence>
<keyword evidence="1" id="KW-0472">Membrane</keyword>
<dbReference type="InterPro" id="IPR039965">
    <property type="entry name" value="C3H7.08c"/>
</dbReference>
<dbReference type="Proteomes" id="UP001182556">
    <property type="component" value="Unassembled WGS sequence"/>
</dbReference>
<reference evidence="2" key="1">
    <citation type="submission" date="2023-02" db="EMBL/GenBank/DDBJ databases">
        <title>Identification and recombinant expression of a fungal hydrolase from Papiliotrema laurentii that hydrolyzes apple cutin and clears colloidal polyester polyurethane.</title>
        <authorList>
            <consortium name="DOE Joint Genome Institute"/>
            <person name="Roman V.A."/>
            <person name="Bojanowski C."/>
            <person name="Crable B.R."/>
            <person name="Wagner D.N."/>
            <person name="Hung C.S."/>
            <person name="Nadeau L.J."/>
            <person name="Schratz L."/>
            <person name="Haridas S."/>
            <person name="Pangilinan J."/>
            <person name="Lipzen A."/>
            <person name="Na H."/>
            <person name="Yan M."/>
            <person name="Ng V."/>
            <person name="Grigoriev I.V."/>
            <person name="Spatafora J.W."/>
            <person name="Barlow D."/>
            <person name="Biffinger J."/>
            <person name="Kelley-Loughnane N."/>
            <person name="Varaljay V.A."/>
            <person name="Crookes-Goodson W.J."/>
        </authorList>
    </citation>
    <scope>NUCLEOTIDE SEQUENCE</scope>
    <source>
        <strain evidence="2">5307AH</strain>
    </source>
</reference>
<name>A0AAD9FMK0_PAPLA</name>
<evidence type="ECO:0000313" key="2">
    <source>
        <dbReference type="EMBL" id="KAK1920996.1"/>
    </source>
</evidence>
<organism evidence="2 3">
    <name type="scientific">Papiliotrema laurentii</name>
    <name type="common">Cryptococcus laurentii</name>
    <dbReference type="NCBI Taxonomy" id="5418"/>
    <lineage>
        <taxon>Eukaryota</taxon>
        <taxon>Fungi</taxon>
        <taxon>Dikarya</taxon>
        <taxon>Basidiomycota</taxon>
        <taxon>Agaricomycotina</taxon>
        <taxon>Tremellomycetes</taxon>
        <taxon>Tremellales</taxon>
        <taxon>Rhynchogastremaceae</taxon>
        <taxon>Papiliotrema</taxon>
    </lineage>
</organism>